<dbReference type="InterPro" id="IPR013780">
    <property type="entry name" value="Glyco_hydro_b"/>
</dbReference>
<keyword evidence="5" id="KW-0378">Hydrolase</keyword>
<dbReference type="RefSeq" id="WP_090645858.1">
    <property type="nucleotide sequence ID" value="NZ_CBCRYE010000001.1"/>
</dbReference>
<keyword evidence="6" id="KW-0119">Carbohydrate metabolism</keyword>
<feature type="signal peptide" evidence="9">
    <location>
        <begin position="1"/>
        <end position="28"/>
    </location>
</feature>
<gene>
    <name evidence="11" type="ORF">SAMN02927928_1612</name>
</gene>
<sequence length="692" mass="74832">MKKTDLSRRSALTSLGALSFAITVPAYAASGSAIGATIDTGRLGAPISPFIYGGFIEHIADLINDSLWSEVLDDRKFYWPVVKPEPAPAAAGGRRRSPARKWHPTGSDETVSMDPKGAYVGAHSPVIHLDGDNALGIFQSGLGLGKQAYTGRVVVAADPGVAVTATLIWGDGPAQRQSVSIATSGDWATVPLAFDCGAATLDGRLEITGTGTGRFRIGAVSLMPANNIAGFRPDVIARLREMDCKIMRMPGGNFISAYDWHFTIGDRDKRPPILDPVWNFAQPNDVGIDELLYMAQLIKAEPYWCISTGFDSPRSGAEIVEYINGAATTEWGAKRAANGHPEPWGVKYWDVGNEMYGHWQMGHIAPEQYYVKHNLFVDAMRAVDPTIYIAAPGGFADEMTTGQGIFIEGQPQVAIGSERDWAYGMLKNCMGRFDALQTHAYPPENKHYDLSTGKLVDIQPSLNEWSRGMAQRIQTMADCWDAYKKAFPVLNDGKIKVFFDEWAYHFGADYKGCLAIASGFHEFFRHTDFIEAAGYTMATGWLDISPTDSVISATGRVFQLYNQHFGVIPVAVTGTSPVPPPKYPIGGDQPSVNTGSATWPVDVSAALTADRKSLIVSVVNANEAVQTLKMTINGVSPAKAGRTWRLAAPGLDAQNKVGAAPQVTIQEGQFNPRAGTLTLPATSITLFEYKLA</sequence>
<dbReference type="SUPFAM" id="SSF51011">
    <property type="entry name" value="Glycosyl hydrolase domain"/>
    <property type="match status" value="1"/>
</dbReference>
<keyword evidence="12" id="KW-1185">Reference proteome</keyword>
<dbReference type="SMART" id="SM00813">
    <property type="entry name" value="Alpha-L-AF_C"/>
    <property type="match status" value="1"/>
</dbReference>
<keyword evidence="7" id="KW-0326">Glycosidase</keyword>
<reference evidence="12" key="1">
    <citation type="submission" date="2016-10" db="EMBL/GenBank/DDBJ databases">
        <authorList>
            <person name="Varghese N."/>
            <person name="Submissions S."/>
        </authorList>
    </citation>
    <scope>NUCLEOTIDE SEQUENCE [LARGE SCALE GENOMIC DNA]</scope>
    <source>
        <strain evidence="12">CGMCC 1.3431</strain>
    </source>
</reference>
<dbReference type="STRING" id="260084.SAMN02927928_1612"/>
<protein>
    <recommendedName>
        <fullName evidence="4">non-reducing end alpha-L-arabinofuranosidase</fullName>
        <ecNumber evidence="4">3.2.1.55</ecNumber>
    </recommendedName>
</protein>
<dbReference type="Pfam" id="PF22848">
    <property type="entry name" value="ASD1_dom"/>
    <property type="match status" value="1"/>
</dbReference>
<evidence type="ECO:0000256" key="5">
    <source>
        <dbReference type="ARBA" id="ARBA00022801"/>
    </source>
</evidence>
<name>A0A1G4QXX3_9CAUL</name>
<dbReference type="SUPFAM" id="SSF51445">
    <property type="entry name" value="(Trans)glycosidases"/>
    <property type="match status" value="1"/>
</dbReference>
<dbReference type="GO" id="GO:0000272">
    <property type="term" value="P:polysaccharide catabolic process"/>
    <property type="evidence" value="ECO:0007669"/>
    <property type="project" value="TreeGrafter"/>
</dbReference>
<evidence type="ECO:0000256" key="3">
    <source>
        <dbReference type="ARBA" id="ARBA00011165"/>
    </source>
</evidence>
<comment type="catalytic activity">
    <reaction evidence="1">
        <text>Hydrolysis of terminal non-reducing alpha-L-arabinofuranoside residues in alpha-L-arabinosides.</text>
        <dbReference type="EC" id="3.2.1.55"/>
    </reaction>
</comment>
<evidence type="ECO:0000313" key="11">
    <source>
        <dbReference type="EMBL" id="SCW49500.1"/>
    </source>
</evidence>
<dbReference type="PANTHER" id="PTHR43576:SF2">
    <property type="entry name" value="INTRACELLULAR EXO-ALPHA-L-ARABINOFURANOSIDASE 2"/>
    <property type="match status" value="1"/>
</dbReference>
<feature type="domain" description="Alpha-L-arabinofuranosidase C-terminal" evidence="10">
    <location>
        <begin position="500"/>
        <end position="683"/>
    </location>
</feature>
<evidence type="ECO:0000256" key="8">
    <source>
        <dbReference type="SAM" id="MobiDB-lite"/>
    </source>
</evidence>
<dbReference type="EC" id="3.2.1.55" evidence="4"/>
<dbReference type="PROSITE" id="PS51318">
    <property type="entry name" value="TAT"/>
    <property type="match status" value="1"/>
</dbReference>
<feature type="compositionally biased region" description="Basic residues" evidence="8">
    <location>
        <begin position="93"/>
        <end position="103"/>
    </location>
</feature>
<dbReference type="InterPro" id="IPR010720">
    <property type="entry name" value="Alpha-L-AF_C"/>
</dbReference>
<evidence type="ECO:0000256" key="2">
    <source>
        <dbReference type="ARBA" id="ARBA00007186"/>
    </source>
</evidence>
<dbReference type="Gene3D" id="3.20.20.80">
    <property type="entry name" value="Glycosidases"/>
    <property type="match status" value="1"/>
</dbReference>
<proteinExistence type="inferred from homology"/>
<dbReference type="GO" id="GO:0046373">
    <property type="term" value="P:L-arabinose metabolic process"/>
    <property type="evidence" value="ECO:0007669"/>
    <property type="project" value="InterPro"/>
</dbReference>
<dbReference type="Gene3D" id="2.60.40.1180">
    <property type="entry name" value="Golgi alpha-mannosidase II"/>
    <property type="match status" value="1"/>
</dbReference>
<keyword evidence="9" id="KW-0732">Signal</keyword>
<evidence type="ECO:0000256" key="7">
    <source>
        <dbReference type="ARBA" id="ARBA00023295"/>
    </source>
</evidence>
<feature type="region of interest" description="Disordered" evidence="8">
    <location>
        <begin position="86"/>
        <end position="114"/>
    </location>
</feature>
<evidence type="ECO:0000313" key="12">
    <source>
        <dbReference type="Proteomes" id="UP000199150"/>
    </source>
</evidence>
<dbReference type="InterPro" id="IPR055235">
    <property type="entry name" value="ASD1_cat"/>
</dbReference>
<comment type="similarity">
    <text evidence="2">Belongs to the glycosyl hydrolase 51 family.</text>
</comment>
<evidence type="ECO:0000259" key="10">
    <source>
        <dbReference type="SMART" id="SM00813"/>
    </source>
</evidence>
<comment type="subunit">
    <text evidence="3">Homohexamer; trimer of dimers.</text>
</comment>
<evidence type="ECO:0000256" key="9">
    <source>
        <dbReference type="SAM" id="SignalP"/>
    </source>
</evidence>
<feature type="chain" id="PRO_5011711879" description="non-reducing end alpha-L-arabinofuranosidase" evidence="9">
    <location>
        <begin position="29"/>
        <end position="692"/>
    </location>
</feature>
<accession>A0A1G4QXX3</accession>
<dbReference type="GO" id="GO:0046556">
    <property type="term" value="F:alpha-L-arabinofuranosidase activity"/>
    <property type="evidence" value="ECO:0007669"/>
    <property type="project" value="UniProtKB-EC"/>
</dbReference>
<evidence type="ECO:0000256" key="4">
    <source>
        <dbReference type="ARBA" id="ARBA00012670"/>
    </source>
</evidence>
<dbReference type="InterPro" id="IPR006311">
    <property type="entry name" value="TAT_signal"/>
</dbReference>
<dbReference type="InterPro" id="IPR017853">
    <property type="entry name" value="GH"/>
</dbReference>
<evidence type="ECO:0000256" key="1">
    <source>
        <dbReference type="ARBA" id="ARBA00001462"/>
    </source>
</evidence>
<dbReference type="AlphaFoldDB" id="A0A1G4QXX3"/>
<dbReference type="PANTHER" id="PTHR43576">
    <property type="entry name" value="ALPHA-L-ARABINOFURANOSIDASE C-RELATED"/>
    <property type="match status" value="1"/>
</dbReference>
<dbReference type="Proteomes" id="UP000199150">
    <property type="component" value="Unassembled WGS sequence"/>
</dbReference>
<evidence type="ECO:0000256" key="6">
    <source>
        <dbReference type="ARBA" id="ARBA00023277"/>
    </source>
</evidence>
<dbReference type="EMBL" id="FMTS01000001">
    <property type="protein sequence ID" value="SCW49500.1"/>
    <property type="molecule type" value="Genomic_DNA"/>
</dbReference>
<dbReference type="OrthoDB" id="9758333at2"/>
<organism evidence="11 12">
    <name type="scientific">Asticcacaulis taihuensis</name>
    <dbReference type="NCBI Taxonomy" id="260084"/>
    <lineage>
        <taxon>Bacteria</taxon>
        <taxon>Pseudomonadati</taxon>
        <taxon>Pseudomonadota</taxon>
        <taxon>Alphaproteobacteria</taxon>
        <taxon>Caulobacterales</taxon>
        <taxon>Caulobacteraceae</taxon>
        <taxon>Asticcacaulis</taxon>
    </lineage>
</organism>